<accession>A0A3N7K6F1</accession>
<dbReference type="Gene3D" id="3.30.1150.10">
    <property type="match status" value="1"/>
</dbReference>
<comment type="caution">
    <text evidence="5">The sequence shown here is derived from an EMBL/GenBank/DDBJ whole genome shotgun (WGS) entry which is preliminary data.</text>
</comment>
<keyword evidence="4" id="KW-0472">Membrane</keyword>
<dbReference type="SUPFAM" id="SSF74653">
    <property type="entry name" value="TolA/TonB C-terminal domain"/>
    <property type="match status" value="1"/>
</dbReference>
<reference evidence="5 6" key="2">
    <citation type="submission" date="2018-12" db="EMBL/GenBank/DDBJ databases">
        <title>Rhizobacter gummiphilus sp. nov., a rubber-degrading bacterium isolated from the soil of a botanical garden in Japan.</title>
        <authorList>
            <person name="Shunsuke S.S."/>
        </authorList>
    </citation>
    <scope>NUCLEOTIDE SEQUENCE [LARGE SCALE GENOMIC DNA]</scope>
    <source>
        <strain evidence="5 6">S-16</strain>
    </source>
</reference>
<name>A0A3N7K6F1_9BURK</name>
<reference evidence="5 6" key="1">
    <citation type="submission" date="2018-08" db="EMBL/GenBank/DDBJ databases">
        <authorList>
            <person name="Khan S.A."/>
            <person name="Jeon C.O."/>
            <person name="Chun B.H."/>
            <person name="Jeong S.E."/>
        </authorList>
    </citation>
    <scope>NUCLEOTIDE SEQUENCE [LARGE SCALE GENOMIC DNA]</scope>
    <source>
        <strain evidence="5 6">S-16</strain>
    </source>
</reference>
<dbReference type="Proteomes" id="UP000267464">
    <property type="component" value="Unassembled WGS sequence"/>
</dbReference>
<evidence type="ECO:0000256" key="1">
    <source>
        <dbReference type="ARBA" id="ARBA00004167"/>
    </source>
</evidence>
<dbReference type="Pfam" id="PF13103">
    <property type="entry name" value="TonB_2"/>
    <property type="match status" value="1"/>
</dbReference>
<keyword evidence="6" id="KW-1185">Reference proteome</keyword>
<comment type="subcellular location">
    <subcellularLocation>
        <location evidence="1">Membrane</location>
        <topology evidence="1">Single-pass membrane protein</topology>
    </subcellularLocation>
</comment>
<evidence type="ECO:0000313" key="5">
    <source>
        <dbReference type="EMBL" id="RQP26465.1"/>
    </source>
</evidence>
<dbReference type="GO" id="GO:0016020">
    <property type="term" value="C:membrane"/>
    <property type="evidence" value="ECO:0007669"/>
    <property type="project" value="UniProtKB-SubCell"/>
</dbReference>
<evidence type="ECO:0000256" key="3">
    <source>
        <dbReference type="ARBA" id="ARBA00022989"/>
    </source>
</evidence>
<evidence type="ECO:0000313" key="6">
    <source>
        <dbReference type="Proteomes" id="UP000267464"/>
    </source>
</evidence>
<keyword evidence="2" id="KW-0812">Transmembrane</keyword>
<dbReference type="EMBL" id="QUSW01000001">
    <property type="protein sequence ID" value="RQP26465.1"/>
    <property type="molecule type" value="Genomic_DNA"/>
</dbReference>
<protein>
    <submittedName>
        <fullName evidence="5">TonB C-terminal domain-containing protein</fullName>
    </submittedName>
</protein>
<evidence type="ECO:0000256" key="4">
    <source>
        <dbReference type="ARBA" id="ARBA00023136"/>
    </source>
</evidence>
<dbReference type="AlphaFoldDB" id="A0A3N7K6F1"/>
<organism evidence="5 6">
    <name type="scientific">Piscinibacter terrae</name>
    <dbReference type="NCBI Taxonomy" id="2496871"/>
    <lineage>
        <taxon>Bacteria</taxon>
        <taxon>Pseudomonadati</taxon>
        <taxon>Pseudomonadota</taxon>
        <taxon>Betaproteobacteria</taxon>
        <taxon>Burkholderiales</taxon>
        <taxon>Sphaerotilaceae</taxon>
        <taxon>Piscinibacter</taxon>
    </lineage>
</organism>
<evidence type="ECO:0000256" key="2">
    <source>
        <dbReference type="ARBA" id="ARBA00022692"/>
    </source>
</evidence>
<proteinExistence type="predicted"/>
<dbReference type="InterPro" id="IPR006260">
    <property type="entry name" value="TonB/TolA_C"/>
</dbReference>
<gene>
    <name evidence="5" type="ORF">DZC73_05515</name>
</gene>
<sequence length="164" mass="17137">MVLRFAACDGCVQEAAGGQEGGSMQTVMRPSALFIAFSLATGGAPAQPSSAPQSREEMLKRMTTATGAARASAPAYSSAYPQRIRDAVRSHLLLPEPIEGNPVAEVEVRTKPDGIIASFTLTRSSGSPAWDTAVLRAVEKTGRIPPDVSGAVPSVLVMAFRPKP</sequence>
<dbReference type="NCBIfam" id="TIGR01352">
    <property type="entry name" value="tonB_Cterm"/>
    <property type="match status" value="1"/>
</dbReference>
<keyword evidence="3" id="KW-1133">Transmembrane helix</keyword>